<sequence length="241" mass="26881">MGRSENETETETYNKVSRRVRRVELCCVVWWRVSSEVFVGTVRSGVDERVREKEETGGFPSLHFCVICFMERLLQINIIGIHRRVLSPDEAPCAPGLLHFFTTTTVTAAATATTTTTTPSIPQAASPTMTATTTPTSTLATSTYRTRGSAGSHASSRFYYPRFLEFFQWRPALFHGLSLLYAYILPSEGSTAELYTLPPLTATLVLCVSRGGRLPHVYAQGASKVVRFLLNVAYMCRHREQ</sequence>
<keyword evidence="3" id="KW-1185">Reference proteome</keyword>
<reference evidence="2 3" key="1">
    <citation type="submission" date="2015-09" db="EMBL/GenBank/DDBJ databases">
        <title>Trachymyrmex zeteki WGS genome.</title>
        <authorList>
            <person name="Nygaard S."/>
            <person name="Hu H."/>
            <person name="Boomsma J."/>
            <person name="Zhang G."/>
        </authorList>
    </citation>
    <scope>NUCLEOTIDE SEQUENCE [LARGE SCALE GENOMIC DNA]</scope>
    <source>
        <strain evidence="2">Tzet28-1</strain>
        <tissue evidence="2">Whole body</tissue>
    </source>
</reference>
<evidence type="ECO:0000256" key="1">
    <source>
        <dbReference type="SAM" id="MobiDB-lite"/>
    </source>
</evidence>
<name>A0A151XBL6_9HYME</name>
<accession>A0A151XBL6</accession>
<gene>
    <name evidence="2" type="ORF">ALC60_03258</name>
</gene>
<proteinExistence type="predicted"/>
<dbReference type="EMBL" id="KQ982320">
    <property type="protein sequence ID" value="KYQ57765.1"/>
    <property type="molecule type" value="Genomic_DNA"/>
</dbReference>
<protein>
    <submittedName>
        <fullName evidence="2">Uncharacterized protein</fullName>
    </submittedName>
</protein>
<organism evidence="2 3">
    <name type="scientific">Mycetomoellerius zeteki</name>
    <dbReference type="NCBI Taxonomy" id="64791"/>
    <lineage>
        <taxon>Eukaryota</taxon>
        <taxon>Metazoa</taxon>
        <taxon>Ecdysozoa</taxon>
        <taxon>Arthropoda</taxon>
        <taxon>Hexapoda</taxon>
        <taxon>Insecta</taxon>
        <taxon>Pterygota</taxon>
        <taxon>Neoptera</taxon>
        <taxon>Endopterygota</taxon>
        <taxon>Hymenoptera</taxon>
        <taxon>Apocrita</taxon>
        <taxon>Aculeata</taxon>
        <taxon>Formicoidea</taxon>
        <taxon>Formicidae</taxon>
        <taxon>Myrmicinae</taxon>
        <taxon>Mycetomoellerius</taxon>
    </lineage>
</organism>
<dbReference type="Proteomes" id="UP000075809">
    <property type="component" value="Unassembled WGS sequence"/>
</dbReference>
<feature type="region of interest" description="Disordered" evidence="1">
    <location>
        <begin position="117"/>
        <end position="136"/>
    </location>
</feature>
<dbReference type="AlphaFoldDB" id="A0A151XBL6"/>
<evidence type="ECO:0000313" key="3">
    <source>
        <dbReference type="Proteomes" id="UP000075809"/>
    </source>
</evidence>
<evidence type="ECO:0000313" key="2">
    <source>
        <dbReference type="EMBL" id="KYQ57765.1"/>
    </source>
</evidence>